<proteinExistence type="predicted"/>
<keyword evidence="2" id="KW-1185">Reference proteome</keyword>
<dbReference type="AlphaFoldDB" id="A0A1H4Q0Y1"/>
<dbReference type="EMBL" id="FNSL01000002">
    <property type="protein sequence ID" value="SEC13200.1"/>
    <property type="molecule type" value="Genomic_DNA"/>
</dbReference>
<protein>
    <submittedName>
        <fullName evidence="1">Uncharacterized protein</fullName>
    </submittedName>
</protein>
<evidence type="ECO:0000313" key="2">
    <source>
        <dbReference type="Proteomes" id="UP000199064"/>
    </source>
</evidence>
<name>A0A1H4Q0Y1_9HYPH</name>
<organism evidence="1 2">
    <name type="scientific">Nitratireductor aquibiodomus</name>
    <dbReference type="NCBI Taxonomy" id="204799"/>
    <lineage>
        <taxon>Bacteria</taxon>
        <taxon>Pseudomonadati</taxon>
        <taxon>Pseudomonadota</taxon>
        <taxon>Alphaproteobacteria</taxon>
        <taxon>Hyphomicrobiales</taxon>
        <taxon>Phyllobacteriaceae</taxon>
        <taxon>Nitratireductor</taxon>
    </lineage>
</organism>
<dbReference type="RefSeq" id="WP_007010766.1">
    <property type="nucleotide sequence ID" value="NZ_FNSL01000002.1"/>
</dbReference>
<reference evidence="2" key="1">
    <citation type="submission" date="2016-10" db="EMBL/GenBank/DDBJ databases">
        <authorList>
            <person name="Varghese N."/>
            <person name="Submissions S."/>
        </authorList>
    </citation>
    <scope>NUCLEOTIDE SEQUENCE [LARGE SCALE GENOMIC DNA]</scope>
    <source>
        <strain evidence="2">ES.061</strain>
    </source>
</reference>
<evidence type="ECO:0000313" key="1">
    <source>
        <dbReference type="EMBL" id="SEC13200.1"/>
    </source>
</evidence>
<gene>
    <name evidence="1" type="ORF">SAMN05216452_3881</name>
</gene>
<sequence length="124" mass="13983">MQSEKPPRVSSLINKVLANAPQPNDIRLLAQRLHDHALEPRSTPEETQALVTDLGYRNIAAFCEAAGLPSHLADRWQRFGISGEMRQVLLLLAAQRRAMVEAVREFETITHVGLDDFMRERGLI</sequence>
<dbReference type="Proteomes" id="UP000199064">
    <property type="component" value="Unassembled WGS sequence"/>
</dbReference>
<accession>A0A1H4Q0Y1</accession>